<dbReference type="Proteomes" id="UP001066276">
    <property type="component" value="Chromosome 10"/>
</dbReference>
<evidence type="ECO:0000313" key="2">
    <source>
        <dbReference type="EMBL" id="KAJ1100521.1"/>
    </source>
</evidence>
<protein>
    <submittedName>
        <fullName evidence="2">Uncharacterized protein</fullName>
    </submittedName>
</protein>
<sequence length="76" mass="8090">MAGLLLGRWVLGSRGKAGRRSGVRPRPEEEEADREKGAIPGARWVVVVGEEGETLCPLATPCRRPTSALPGRAVLS</sequence>
<keyword evidence="3" id="KW-1185">Reference proteome</keyword>
<dbReference type="AlphaFoldDB" id="A0AAV7M9U4"/>
<comment type="caution">
    <text evidence="2">The sequence shown here is derived from an EMBL/GenBank/DDBJ whole genome shotgun (WGS) entry which is preliminary data.</text>
</comment>
<proteinExistence type="predicted"/>
<accession>A0AAV7M9U4</accession>
<organism evidence="2 3">
    <name type="scientific">Pleurodeles waltl</name>
    <name type="common">Iberian ribbed newt</name>
    <dbReference type="NCBI Taxonomy" id="8319"/>
    <lineage>
        <taxon>Eukaryota</taxon>
        <taxon>Metazoa</taxon>
        <taxon>Chordata</taxon>
        <taxon>Craniata</taxon>
        <taxon>Vertebrata</taxon>
        <taxon>Euteleostomi</taxon>
        <taxon>Amphibia</taxon>
        <taxon>Batrachia</taxon>
        <taxon>Caudata</taxon>
        <taxon>Salamandroidea</taxon>
        <taxon>Salamandridae</taxon>
        <taxon>Pleurodelinae</taxon>
        <taxon>Pleurodeles</taxon>
    </lineage>
</organism>
<gene>
    <name evidence="2" type="ORF">NDU88_005603</name>
</gene>
<name>A0AAV7M9U4_PLEWA</name>
<evidence type="ECO:0000313" key="3">
    <source>
        <dbReference type="Proteomes" id="UP001066276"/>
    </source>
</evidence>
<feature type="region of interest" description="Disordered" evidence="1">
    <location>
        <begin position="15"/>
        <end position="37"/>
    </location>
</feature>
<evidence type="ECO:0000256" key="1">
    <source>
        <dbReference type="SAM" id="MobiDB-lite"/>
    </source>
</evidence>
<dbReference type="EMBL" id="JANPWB010000014">
    <property type="protein sequence ID" value="KAJ1100521.1"/>
    <property type="molecule type" value="Genomic_DNA"/>
</dbReference>
<reference evidence="2" key="1">
    <citation type="journal article" date="2022" name="bioRxiv">
        <title>Sequencing and chromosome-scale assembly of the giantPleurodeles waltlgenome.</title>
        <authorList>
            <person name="Brown T."/>
            <person name="Elewa A."/>
            <person name="Iarovenko S."/>
            <person name="Subramanian E."/>
            <person name="Araus A.J."/>
            <person name="Petzold A."/>
            <person name="Susuki M."/>
            <person name="Suzuki K.-i.T."/>
            <person name="Hayashi T."/>
            <person name="Toyoda A."/>
            <person name="Oliveira C."/>
            <person name="Osipova E."/>
            <person name="Leigh N.D."/>
            <person name="Simon A."/>
            <person name="Yun M.H."/>
        </authorList>
    </citation>
    <scope>NUCLEOTIDE SEQUENCE</scope>
    <source>
        <strain evidence="2">20211129_DDA</strain>
        <tissue evidence="2">Liver</tissue>
    </source>
</reference>